<sequence>MKKEYKRELLYRRGQVKIHQDRYFNKIQTFTNEAVKIDRFLSLEDTDLIIEKIKHKPILANVEENTSDYKEVANFIRTKVNSQPYYLLIDEEWKYFGAYRVLNDLSDKYNFDELVSDEIRIIPDDLSFHIQIDYDFDEITYEYKEWNK</sequence>
<dbReference type="Proteomes" id="UP001321804">
    <property type="component" value="Chromosome"/>
</dbReference>
<name>A0AAU9DQ69_9LACO</name>
<evidence type="ECO:0000313" key="1">
    <source>
        <dbReference type="EMBL" id="BDR55713.1"/>
    </source>
</evidence>
<keyword evidence="2" id="KW-1185">Reference proteome</keyword>
<accession>A0AAU9DQ69</accession>
<dbReference type="AlphaFoldDB" id="A0AAU9DQ69"/>
<dbReference type="KEGG" id="xak:KIMC2_02750"/>
<dbReference type="EMBL" id="AP026801">
    <property type="protein sequence ID" value="BDR55713.1"/>
    <property type="molecule type" value="Genomic_DNA"/>
</dbReference>
<dbReference type="RefSeq" id="WP_317697238.1">
    <property type="nucleotide sequence ID" value="NZ_AP026801.1"/>
</dbReference>
<organism evidence="1 2">
    <name type="scientific">Xylocopilactobacillus apis</name>
    <dbReference type="NCBI Taxonomy" id="2932183"/>
    <lineage>
        <taxon>Bacteria</taxon>
        <taxon>Bacillati</taxon>
        <taxon>Bacillota</taxon>
        <taxon>Bacilli</taxon>
        <taxon>Lactobacillales</taxon>
        <taxon>Lactobacillaceae</taxon>
        <taxon>Xylocopilactobacillus</taxon>
    </lineage>
</organism>
<proteinExistence type="predicted"/>
<gene>
    <name evidence="1" type="ORF">KIMC2_02750</name>
</gene>
<evidence type="ECO:0000313" key="2">
    <source>
        <dbReference type="Proteomes" id="UP001321804"/>
    </source>
</evidence>
<protein>
    <submittedName>
        <fullName evidence="1">Uncharacterized protein</fullName>
    </submittedName>
</protein>
<reference evidence="1 2" key="1">
    <citation type="journal article" date="2023" name="Microbiol. Spectr.">
        <title>Symbiosis of Carpenter Bees with Uncharacterized Lactic Acid Bacteria Showing NAD Auxotrophy.</title>
        <authorList>
            <person name="Kawasaki S."/>
            <person name="Ozawa K."/>
            <person name="Mori T."/>
            <person name="Yamamoto A."/>
            <person name="Ito M."/>
            <person name="Ohkuma M."/>
            <person name="Sakamoto M."/>
            <person name="Matsutani M."/>
        </authorList>
    </citation>
    <scope>NUCLEOTIDE SEQUENCE [LARGE SCALE GENOMIC DNA]</scope>
    <source>
        <strain evidence="1 2">KimC2</strain>
    </source>
</reference>